<feature type="compositionally biased region" description="Polar residues" evidence="3">
    <location>
        <begin position="270"/>
        <end position="285"/>
    </location>
</feature>
<feature type="domain" description="ATP-dependent RNA helicase DDX60 PIN-like" evidence="4">
    <location>
        <begin position="16"/>
        <end position="157"/>
    </location>
</feature>
<evidence type="ECO:0000313" key="5">
    <source>
        <dbReference type="EMBL" id="RJE24608.1"/>
    </source>
</evidence>
<protein>
    <submittedName>
        <fullName evidence="5">DEAD DEAH box helicase</fullName>
    </submittedName>
</protein>
<keyword evidence="2 5" id="KW-0547">Nucleotide-binding</keyword>
<keyword evidence="6" id="KW-1185">Reference proteome</keyword>
<evidence type="ECO:0000256" key="1">
    <source>
        <dbReference type="ARBA" id="ARBA00022801"/>
    </source>
</evidence>
<feature type="region of interest" description="Disordered" evidence="3">
    <location>
        <begin position="250"/>
        <end position="293"/>
    </location>
</feature>
<dbReference type="GO" id="GO:0005737">
    <property type="term" value="C:cytoplasm"/>
    <property type="evidence" value="ECO:0007669"/>
    <property type="project" value="TreeGrafter"/>
</dbReference>
<dbReference type="EMBL" id="MVGC01000074">
    <property type="protein sequence ID" value="RJE24608.1"/>
    <property type="molecule type" value="Genomic_DNA"/>
</dbReference>
<feature type="region of interest" description="Disordered" evidence="3">
    <location>
        <begin position="169"/>
        <end position="188"/>
    </location>
</feature>
<keyword evidence="2 5" id="KW-0067">ATP-binding</keyword>
<accession>A0A3A2ZMZ3</accession>
<feature type="compositionally biased region" description="Basic and acidic residues" evidence="3">
    <location>
        <begin position="257"/>
        <end position="269"/>
    </location>
</feature>
<comment type="caution">
    <text evidence="5">The sequence shown here is derived from an EMBL/GenBank/DDBJ whole genome shotgun (WGS) entry which is preliminary data.</text>
</comment>
<sequence>MADHQVLLKWYNSLYSRTVDLVGDYAGDERFILDGDSLLLHVFSDEKLDFYPGFQLLHATYMVEAFLHSLLRRKCNFHVAFFSNNAHLCIPQSAPNTLHSRYRLAREAIIQHLCHNLHRVVPSVGVRLFDGYQSLKFKDYLVSSGAYFFMCHDGALSVRANLNHAEGDLPDSNELSDGQHDRWGDENSMPVSELQSKLGFRCMIHWFICQSYNVALVNTLECRDTKIMAIILEDSAQRAQKLFSTKSPDFENIEDSQSLKEPKEEHTPRQETVSEALSGSKTQLAATEGHTRKNSQEVHLQNLAWNSSRKLLYLTLICRVAITLWQ</sequence>
<dbReference type="PANTHER" id="PTHR44533">
    <property type="entry name" value="DEAD/H RNA HELICASE, PUTATIVE-RELATED"/>
    <property type="match status" value="1"/>
</dbReference>
<dbReference type="InterPro" id="IPR052431">
    <property type="entry name" value="SKI2_subfamily_helicases"/>
</dbReference>
<reference evidence="6" key="1">
    <citation type="submission" date="2017-02" db="EMBL/GenBank/DDBJ databases">
        <authorList>
            <person name="Tafer H."/>
            <person name="Lopandic K."/>
        </authorList>
    </citation>
    <scope>NUCLEOTIDE SEQUENCE [LARGE SCALE GENOMIC DNA]</scope>
    <source>
        <strain evidence="6">CBS 366.77</strain>
    </source>
</reference>
<name>A0A3A2ZMZ3_9EURO</name>
<gene>
    <name evidence="5" type="ORF">PHISCL_03032</name>
</gene>
<evidence type="ECO:0000256" key="2">
    <source>
        <dbReference type="ARBA" id="ARBA00022806"/>
    </source>
</evidence>
<dbReference type="InterPro" id="IPR055124">
    <property type="entry name" value="PIN-like_DDX60"/>
</dbReference>
<dbReference type="GO" id="GO:0016787">
    <property type="term" value="F:hydrolase activity"/>
    <property type="evidence" value="ECO:0007669"/>
    <property type="project" value="UniProtKB-KW"/>
</dbReference>
<evidence type="ECO:0000256" key="3">
    <source>
        <dbReference type="SAM" id="MobiDB-lite"/>
    </source>
</evidence>
<dbReference type="Pfam" id="PF23002">
    <property type="entry name" value="PIN-like_DDX60"/>
    <property type="match status" value="1"/>
</dbReference>
<dbReference type="Proteomes" id="UP000266188">
    <property type="component" value="Unassembled WGS sequence"/>
</dbReference>
<organism evidence="5 6">
    <name type="scientific">Aspergillus sclerotialis</name>
    <dbReference type="NCBI Taxonomy" id="2070753"/>
    <lineage>
        <taxon>Eukaryota</taxon>
        <taxon>Fungi</taxon>
        <taxon>Dikarya</taxon>
        <taxon>Ascomycota</taxon>
        <taxon>Pezizomycotina</taxon>
        <taxon>Eurotiomycetes</taxon>
        <taxon>Eurotiomycetidae</taxon>
        <taxon>Eurotiales</taxon>
        <taxon>Aspergillaceae</taxon>
        <taxon>Aspergillus</taxon>
        <taxon>Aspergillus subgen. Polypaecilum</taxon>
    </lineage>
</organism>
<keyword evidence="1" id="KW-0378">Hydrolase</keyword>
<dbReference type="PANTHER" id="PTHR44533:SF4">
    <property type="entry name" value="DEAD_H RNA HELICASE, PUTATIVE-RELATED"/>
    <property type="match status" value="1"/>
</dbReference>
<dbReference type="AlphaFoldDB" id="A0A3A2ZMZ3"/>
<keyword evidence="2 5" id="KW-0347">Helicase</keyword>
<evidence type="ECO:0000259" key="4">
    <source>
        <dbReference type="Pfam" id="PF23002"/>
    </source>
</evidence>
<dbReference type="OrthoDB" id="5350014at2759"/>
<dbReference type="STRING" id="2070753.A0A3A2ZMZ3"/>
<evidence type="ECO:0000313" key="6">
    <source>
        <dbReference type="Proteomes" id="UP000266188"/>
    </source>
</evidence>
<dbReference type="GO" id="GO:0004386">
    <property type="term" value="F:helicase activity"/>
    <property type="evidence" value="ECO:0007669"/>
    <property type="project" value="UniProtKB-KW"/>
</dbReference>
<proteinExistence type="predicted"/>